<dbReference type="Proteomes" id="UP000470213">
    <property type="component" value="Unassembled WGS sequence"/>
</dbReference>
<evidence type="ECO:0000313" key="1">
    <source>
        <dbReference type="EMBL" id="NDV92612.1"/>
    </source>
</evidence>
<keyword evidence="2" id="KW-1185">Reference proteome</keyword>
<reference evidence="1 2" key="1">
    <citation type="submission" date="2020-01" db="EMBL/GenBank/DDBJ databases">
        <authorList>
            <person name="Chen J."/>
            <person name="Zhu S."/>
            <person name="Yang J."/>
        </authorList>
    </citation>
    <scope>NUCLEOTIDE SEQUENCE [LARGE SCALE GENOMIC DNA]</scope>
    <source>
        <strain evidence="1 2">345S023</strain>
    </source>
</reference>
<name>A0A7X5RM54_9ALTE</name>
<sequence>MKKVTNKALLSFRRLSVNVVTYHEGHKVLRHNDPMGKGRYFKFNVVLKKPQRGGQFSADKVIFNLFDRVYFFRPDKYMHSVSKIEKGHRTLLSIAIFV</sequence>
<accession>A0A7X5RM54</accession>
<dbReference type="AlphaFoldDB" id="A0A7X5RM54"/>
<organism evidence="1 2">
    <name type="scientific">Alteromonas profundi</name>
    <dbReference type="NCBI Taxonomy" id="2696062"/>
    <lineage>
        <taxon>Bacteria</taxon>
        <taxon>Pseudomonadati</taxon>
        <taxon>Pseudomonadota</taxon>
        <taxon>Gammaproteobacteria</taxon>
        <taxon>Alteromonadales</taxon>
        <taxon>Alteromonadaceae</taxon>
        <taxon>Alteromonas/Salinimonas group</taxon>
        <taxon>Alteromonas</taxon>
    </lineage>
</organism>
<dbReference type="Gene3D" id="2.60.120.620">
    <property type="entry name" value="q2cbj1_9rhob like domain"/>
    <property type="match status" value="1"/>
</dbReference>
<evidence type="ECO:0000313" key="2">
    <source>
        <dbReference type="Proteomes" id="UP000470213"/>
    </source>
</evidence>
<dbReference type="RefSeq" id="WP_163087488.1">
    <property type="nucleotide sequence ID" value="NZ_JAAAWN010000025.1"/>
</dbReference>
<proteinExistence type="predicted"/>
<dbReference type="EMBL" id="JAAAWN010000025">
    <property type="protein sequence ID" value="NDV92612.1"/>
    <property type="molecule type" value="Genomic_DNA"/>
</dbReference>
<protein>
    <submittedName>
        <fullName evidence="1">2OG-Fe(II) oxygenase</fullName>
    </submittedName>
</protein>
<comment type="caution">
    <text evidence="1">The sequence shown here is derived from an EMBL/GenBank/DDBJ whole genome shotgun (WGS) entry which is preliminary data.</text>
</comment>
<gene>
    <name evidence="1" type="ORF">GTH32_15665</name>
</gene>